<dbReference type="HOGENOM" id="CLU_2105567_0_0_9"/>
<accession>E3DMK5</accession>
<dbReference type="AlphaFoldDB" id="E3DMK5"/>
<dbReference type="eggNOG" id="COG5609">
    <property type="taxonomic scope" value="Bacteria"/>
</dbReference>
<dbReference type="EMBL" id="CP002175">
    <property type="protein sequence ID" value="ADO77413.1"/>
    <property type="molecule type" value="Genomic_DNA"/>
</dbReference>
<dbReference type="Proteomes" id="UP000006866">
    <property type="component" value="Chromosome"/>
</dbReference>
<gene>
    <name evidence="2" type="ordered locus">Hprae_1276</name>
</gene>
<reference evidence="2 3" key="2">
    <citation type="journal article" date="2011" name="Stand. Genomic Sci.">
        <title>Complete genome sequence of the extremely halophilic Halanaerobium praevalens type strain (GSL).</title>
        <authorList>
            <person name="Ivanova N."/>
            <person name="Sikorski J."/>
            <person name="Chertkov O."/>
            <person name="Nolan M."/>
            <person name="Lucas S."/>
            <person name="Hammon N."/>
            <person name="Deshpande S."/>
            <person name="Cheng J.F."/>
            <person name="Tapia R."/>
            <person name="Han C."/>
            <person name="Goodwin L."/>
            <person name="Pitluck S."/>
            <person name="Huntemann M."/>
            <person name="Liolios K."/>
            <person name="Pagani I."/>
            <person name="Mavromatis K."/>
            <person name="Ovchinikova G."/>
            <person name="Pati A."/>
            <person name="Chen A."/>
            <person name="Palaniappan K."/>
            <person name="Land M."/>
            <person name="Hauser L."/>
            <person name="Brambilla E.M."/>
            <person name="Kannan K.P."/>
            <person name="Rohde M."/>
            <person name="Tindall B.J."/>
            <person name="Goker M."/>
            <person name="Detter J.C."/>
            <person name="Woyke T."/>
            <person name="Bristow J."/>
            <person name="Eisen J.A."/>
            <person name="Markowitz V."/>
            <person name="Hugenholtz P."/>
            <person name="Kyrpides N.C."/>
            <person name="Klenk H.P."/>
            <person name="Lapidus A."/>
        </authorList>
    </citation>
    <scope>NUCLEOTIDE SEQUENCE [LARGE SCALE GENOMIC DNA]</scope>
    <source>
        <strain evidence="3">ATCC 33744 / DSM 2228 / GSL</strain>
    </source>
</reference>
<protein>
    <recommendedName>
        <fullName evidence="1">Na+-translocating membrane potential-generating system MpsC domain-containing protein</fullName>
    </recommendedName>
</protein>
<feature type="domain" description="Na+-translocating membrane potential-generating system MpsC" evidence="1">
    <location>
        <begin position="2"/>
        <end position="110"/>
    </location>
</feature>
<dbReference type="STRING" id="572479.Hprae_1276"/>
<evidence type="ECO:0000259" key="1">
    <source>
        <dbReference type="Pfam" id="PF10057"/>
    </source>
</evidence>
<dbReference type="PATRIC" id="fig|572479.3.peg.1290"/>
<reference evidence="3" key="1">
    <citation type="submission" date="2010-10" db="EMBL/GenBank/DDBJ databases">
        <title>The complete genome of Halanaerobium praevalens DSM 2228.</title>
        <authorList>
            <consortium name="US DOE Joint Genome Institute (JGI-PGF)"/>
            <person name="Lucas S."/>
            <person name="Copeland A."/>
            <person name="Lapidus A."/>
            <person name="Glavina del Rio T."/>
            <person name="Dalin E."/>
            <person name="Tice H."/>
            <person name="Bruce D."/>
            <person name="Goodwin L."/>
            <person name="Pitluck S."/>
            <person name="Kyrpides N."/>
            <person name="Mavromatis K."/>
            <person name="Ivanova N."/>
            <person name="Ovchinnikova G."/>
            <person name="Chertkov O."/>
            <person name="Detter J.C."/>
            <person name="Han C."/>
            <person name="Larimer F."/>
            <person name="Land M."/>
            <person name="Hauser L."/>
            <person name="Markowitz V."/>
            <person name="Cheng J.-F."/>
            <person name="Hugenholtz P."/>
            <person name="Woyke T."/>
            <person name="Wu D."/>
            <person name="Tindall B."/>
            <person name="Pomrenke H.G."/>
            <person name="Brambilla E."/>
            <person name="Klenk H.-P."/>
            <person name="Eisen J.A."/>
        </authorList>
    </citation>
    <scope>NUCLEOTIDE SEQUENCE [LARGE SCALE GENOMIC DNA]</scope>
    <source>
        <strain evidence="3">ATCC 33744 / DSM 2228 / GSL</strain>
    </source>
</reference>
<dbReference type="InterPro" id="IPR018745">
    <property type="entry name" value="MpsC"/>
</dbReference>
<sequence length="115" mass="13624">MNKGEVEEKLNLITAQFYKKMVGKGPKRVRTTIIDDLIIVRIERYDNIIFNNLKRSEEGIELLKMIRKKLFNLFKNEIKAKYENLISQEIKEIYYDSEKVASEIVLTITIKENIL</sequence>
<dbReference type="Pfam" id="PF10057">
    <property type="entry name" value="MpsC"/>
    <property type="match status" value="1"/>
</dbReference>
<proteinExistence type="predicted"/>
<dbReference type="RefSeq" id="WP_014553440.1">
    <property type="nucleotide sequence ID" value="NC_017455.1"/>
</dbReference>
<dbReference type="KEGG" id="hpk:Hprae_1276"/>
<evidence type="ECO:0000313" key="3">
    <source>
        <dbReference type="Proteomes" id="UP000006866"/>
    </source>
</evidence>
<name>E3DMK5_HALPG</name>
<organism evidence="2 3">
    <name type="scientific">Halanaerobium praevalens (strain ATCC 33744 / DSM 2228 / GSL)</name>
    <dbReference type="NCBI Taxonomy" id="572479"/>
    <lineage>
        <taxon>Bacteria</taxon>
        <taxon>Bacillati</taxon>
        <taxon>Bacillota</taxon>
        <taxon>Clostridia</taxon>
        <taxon>Halanaerobiales</taxon>
        <taxon>Halanaerobiaceae</taxon>
        <taxon>Halanaerobium</taxon>
    </lineage>
</organism>
<keyword evidence="3" id="KW-1185">Reference proteome</keyword>
<evidence type="ECO:0000313" key="2">
    <source>
        <dbReference type="EMBL" id="ADO77413.1"/>
    </source>
</evidence>